<dbReference type="EMBL" id="JAGGKP010000004">
    <property type="protein sequence ID" value="MBP1937134.1"/>
    <property type="molecule type" value="Genomic_DNA"/>
</dbReference>
<protein>
    <recommendedName>
        <fullName evidence="1">Transglutaminase-like domain-containing protein</fullName>
    </recommendedName>
</protein>
<dbReference type="Proteomes" id="UP001519273">
    <property type="component" value="Unassembled WGS sequence"/>
</dbReference>
<sequence>MAVLKHRYRLLKLVIAGSLLTAVLPTTLQWSQVYAATSTGALKTPGEIQQKLIAGLTLRNHIITFKYKGSTDKLKSVLDKALQAALESDPYTMYILDRYSFQWQGTSMSVNVTVDLTYRETKEQTDYVDSQVKSILKELIKPGMNDHEKVKVIHDWVVLHLKYDESMDYYTAYEGLKTGRAVCQGYSLLTYKMLKSAGITNIIVEGQAGGQLHAWNLVLLGGKWYHLDTTWDDPLPDQGEVHTAYYLRTDVQMKKDHSWTKTYPPAVTLYRETLSALIWQDQSKSAFYTKLEKQLGYNFYLESEIVSTSAQLNEKVTAAVKAGDRKLTFRYDGSKSSLEQDLQKLYNLGLNQIKYSMSPFEDTGDWMVEIEWTK</sequence>
<feature type="domain" description="Transglutaminase-like" evidence="1">
    <location>
        <begin position="175"/>
        <end position="231"/>
    </location>
</feature>
<comment type="caution">
    <text evidence="2">The sequence shown here is derived from an EMBL/GenBank/DDBJ whole genome shotgun (WGS) entry which is preliminary data.</text>
</comment>
<reference evidence="2 3" key="1">
    <citation type="submission" date="2021-03" db="EMBL/GenBank/DDBJ databases">
        <title>Genomic Encyclopedia of Type Strains, Phase IV (KMG-IV): sequencing the most valuable type-strain genomes for metagenomic binning, comparative biology and taxonomic classification.</title>
        <authorList>
            <person name="Goeker M."/>
        </authorList>
    </citation>
    <scope>NUCLEOTIDE SEQUENCE [LARGE SCALE GENOMIC DNA]</scope>
    <source>
        <strain evidence="2 3">DSM 23491</strain>
    </source>
</reference>
<dbReference type="SMART" id="SM00460">
    <property type="entry name" value="TGc"/>
    <property type="match status" value="1"/>
</dbReference>
<dbReference type="SUPFAM" id="SSF54001">
    <property type="entry name" value="Cysteine proteinases"/>
    <property type="match status" value="1"/>
</dbReference>
<dbReference type="Pfam" id="PF01841">
    <property type="entry name" value="Transglut_core"/>
    <property type="match status" value="1"/>
</dbReference>
<accession>A0ABS4H3M7</accession>
<proteinExistence type="predicted"/>
<dbReference type="InterPro" id="IPR002931">
    <property type="entry name" value="Transglutaminase-like"/>
</dbReference>
<gene>
    <name evidence="2" type="ORF">J2Z20_002027</name>
</gene>
<evidence type="ECO:0000259" key="1">
    <source>
        <dbReference type="SMART" id="SM00460"/>
    </source>
</evidence>
<keyword evidence="3" id="KW-1185">Reference proteome</keyword>
<dbReference type="Gene3D" id="3.10.620.30">
    <property type="match status" value="1"/>
</dbReference>
<dbReference type="PANTHER" id="PTHR46333">
    <property type="entry name" value="CYTOKINESIS PROTEIN 3"/>
    <property type="match status" value="1"/>
</dbReference>
<evidence type="ECO:0000313" key="3">
    <source>
        <dbReference type="Proteomes" id="UP001519273"/>
    </source>
</evidence>
<dbReference type="PANTHER" id="PTHR46333:SF2">
    <property type="entry name" value="CYTOKINESIS PROTEIN 3"/>
    <property type="match status" value="1"/>
</dbReference>
<dbReference type="InterPro" id="IPR038765">
    <property type="entry name" value="Papain-like_cys_pep_sf"/>
</dbReference>
<name>A0ABS4H3M7_9BACL</name>
<organism evidence="2 3">
    <name type="scientific">Paenibacillus sediminis</name>
    <dbReference type="NCBI Taxonomy" id="664909"/>
    <lineage>
        <taxon>Bacteria</taxon>
        <taxon>Bacillati</taxon>
        <taxon>Bacillota</taxon>
        <taxon>Bacilli</taxon>
        <taxon>Bacillales</taxon>
        <taxon>Paenibacillaceae</taxon>
        <taxon>Paenibacillus</taxon>
    </lineage>
</organism>
<evidence type="ECO:0000313" key="2">
    <source>
        <dbReference type="EMBL" id="MBP1937134.1"/>
    </source>
</evidence>
<dbReference type="RefSeq" id="WP_209849011.1">
    <property type="nucleotide sequence ID" value="NZ_CBCRVE010000008.1"/>
</dbReference>
<dbReference type="InterPro" id="IPR052557">
    <property type="entry name" value="CAP/Cytokinesis_protein"/>
</dbReference>